<keyword evidence="1" id="KW-0812">Transmembrane</keyword>
<comment type="caution">
    <text evidence="2">The sequence shown here is derived from an EMBL/GenBank/DDBJ whole genome shotgun (WGS) entry which is preliminary data.</text>
</comment>
<dbReference type="EMBL" id="JAJTTA010000002">
    <property type="protein sequence ID" value="MCF0041725.1"/>
    <property type="molecule type" value="Genomic_DNA"/>
</dbReference>
<organism evidence="2 3">
    <name type="scientific">Dyadobacter fanqingshengii</name>
    <dbReference type="NCBI Taxonomy" id="2906443"/>
    <lineage>
        <taxon>Bacteria</taxon>
        <taxon>Pseudomonadati</taxon>
        <taxon>Bacteroidota</taxon>
        <taxon>Cytophagia</taxon>
        <taxon>Cytophagales</taxon>
        <taxon>Spirosomataceae</taxon>
        <taxon>Dyadobacter</taxon>
    </lineage>
</organism>
<dbReference type="RefSeq" id="WP_234614539.1">
    <property type="nucleotide sequence ID" value="NZ_CP098806.1"/>
</dbReference>
<dbReference type="Proteomes" id="UP001139700">
    <property type="component" value="Unassembled WGS sequence"/>
</dbReference>
<protein>
    <submittedName>
        <fullName evidence="2">Uncharacterized protein</fullName>
    </submittedName>
</protein>
<keyword evidence="3" id="KW-1185">Reference proteome</keyword>
<reference evidence="2" key="1">
    <citation type="submission" date="2021-12" db="EMBL/GenBank/DDBJ databases">
        <title>Novel species in genus Dyadobacter.</title>
        <authorList>
            <person name="Ma C."/>
        </authorList>
    </citation>
    <scope>NUCLEOTIDE SEQUENCE</scope>
    <source>
        <strain evidence="2">CY399</strain>
    </source>
</reference>
<evidence type="ECO:0000313" key="2">
    <source>
        <dbReference type="EMBL" id="MCF0041725.1"/>
    </source>
</evidence>
<accession>A0A9X1PBX9</accession>
<name>A0A9X1PBX9_9BACT</name>
<gene>
    <name evidence="2" type="ORF">LXM24_16590</name>
</gene>
<feature type="transmembrane region" description="Helical" evidence="1">
    <location>
        <begin position="6"/>
        <end position="24"/>
    </location>
</feature>
<keyword evidence="1" id="KW-1133">Transmembrane helix</keyword>
<evidence type="ECO:0000256" key="1">
    <source>
        <dbReference type="SAM" id="Phobius"/>
    </source>
</evidence>
<evidence type="ECO:0000313" key="3">
    <source>
        <dbReference type="Proteomes" id="UP001139700"/>
    </source>
</evidence>
<keyword evidence="1" id="KW-0472">Membrane</keyword>
<proteinExistence type="predicted"/>
<dbReference type="AlphaFoldDB" id="A0A9X1PBX9"/>
<sequence>MDALNLLSSIVIIAAAVMTIYKAAKLSYKLFTNADLTVTNTKTGKSVKIGSHPTEIMVKKLLEVIS</sequence>